<dbReference type="SUPFAM" id="SSF49899">
    <property type="entry name" value="Concanavalin A-like lectins/glucanases"/>
    <property type="match status" value="1"/>
</dbReference>
<keyword evidence="3" id="KW-1185">Reference proteome</keyword>
<organism evidence="2 3">
    <name type="scientific">Microbulbifer elongatus</name>
    <dbReference type="NCBI Taxonomy" id="86173"/>
    <lineage>
        <taxon>Bacteria</taxon>
        <taxon>Pseudomonadati</taxon>
        <taxon>Pseudomonadota</taxon>
        <taxon>Gammaproteobacteria</taxon>
        <taxon>Cellvibrionales</taxon>
        <taxon>Microbulbiferaceae</taxon>
        <taxon>Microbulbifer</taxon>
    </lineage>
</organism>
<dbReference type="InterPro" id="IPR014895">
    <property type="entry name" value="Alginate_lyase_2"/>
</dbReference>
<proteinExistence type="predicted"/>
<reference evidence="2" key="1">
    <citation type="thesis" date="2020" institute="Technische Universitat Dresden" country="Dresden, Germany">
        <title>The Agarolytic System of Microbulbifer elongatus PORT2, Isolated from Batu Karas, Pangandaran West Java Indonesia.</title>
        <authorList>
            <person name="Anggraeni S.R."/>
        </authorList>
    </citation>
    <scope>NUCLEOTIDE SEQUENCE</scope>
    <source>
        <strain evidence="2">PORT2</strain>
    </source>
</reference>
<dbReference type="GO" id="GO:0016829">
    <property type="term" value="F:lyase activity"/>
    <property type="evidence" value="ECO:0007669"/>
    <property type="project" value="UniProtKB-KW"/>
</dbReference>
<dbReference type="EMBL" id="JACASI010000030">
    <property type="protein sequence ID" value="MCQ3829983.1"/>
    <property type="molecule type" value="Genomic_DNA"/>
</dbReference>
<evidence type="ECO:0000259" key="1">
    <source>
        <dbReference type="Pfam" id="PF08787"/>
    </source>
</evidence>
<keyword evidence="2" id="KW-0456">Lyase</keyword>
<accession>A0ABT1P1K6</accession>
<dbReference type="PROSITE" id="PS51257">
    <property type="entry name" value="PROKAR_LIPOPROTEIN"/>
    <property type="match status" value="1"/>
</dbReference>
<dbReference type="Gene3D" id="2.60.120.200">
    <property type="match status" value="1"/>
</dbReference>
<feature type="domain" description="Alginate lyase 2" evidence="1">
    <location>
        <begin position="56"/>
        <end position="366"/>
    </location>
</feature>
<name>A0ABT1P1K6_9GAMM</name>
<evidence type="ECO:0000313" key="3">
    <source>
        <dbReference type="Proteomes" id="UP001205566"/>
    </source>
</evidence>
<dbReference type="InterPro" id="IPR013320">
    <property type="entry name" value="ConA-like_dom_sf"/>
</dbReference>
<protein>
    <submittedName>
        <fullName evidence="2">Polysaccharide lyase family 7 protein</fullName>
    </submittedName>
</protein>
<dbReference type="Proteomes" id="UP001205566">
    <property type="component" value="Unassembled WGS sequence"/>
</dbReference>
<gene>
    <name evidence="2" type="ORF">HXX02_11045</name>
</gene>
<dbReference type="RefSeq" id="WP_255874986.1">
    <property type="nucleotide sequence ID" value="NZ_JACASI010000030.1"/>
</dbReference>
<comment type="caution">
    <text evidence="2">The sequence shown here is derived from an EMBL/GenBank/DDBJ whole genome shotgun (WGS) entry which is preliminary data.</text>
</comment>
<dbReference type="Pfam" id="PF08787">
    <property type="entry name" value="Alginate_lyase2"/>
    <property type="match status" value="1"/>
</dbReference>
<sequence length="367" mass="40345">MLKTPHHFPSLTFSRRIISFAAGCVVLSACQGEPQASATATDDPMHNTTVVPGSLIDLRHWKITLPTDSNGDGKIDEVSPPQILRLYEPRFFYGNDKGEVVFTAPNKAITTANSTNTRSELRQMVDPQGGKTKAPSNNFALAAHPQAERFGSIGGRLSATLAVNHVAVTATHPDKKPAFSVVVGQIHAGKDESLLKNGFGYGNEPLKIYYKKFPDHEYGSVFWTYERNLAKDDPNRTDIAYPVWGNTWESLENPGQKGIKLNEAFSYSVDVVGNVMQLTFTAPNKPRVEYSIDLSNNTDAYGNADSLDNPAGYAGDWFYFKAGAYNQCSSKDQPGMWYAGCAGSGVWEEDYRDGNYVRVSFSSIDLK</sequence>
<evidence type="ECO:0000313" key="2">
    <source>
        <dbReference type="EMBL" id="MCQ3829983.1"/>
    </source>
</evidence>